<dbReference type="GeneID" id="112690378"/>
<dbReference type="SUPFAM" id="SSF53098">
    <property type="entry name" value="Ribonuclease H-like"/>
    <property type="match status" value="1"/>
</dbReference>
<reference evidence="11" key="1">
    <citation type="submission" date="2025-08" db="UniProtKB">
        <authorList>
            <consortium name="RefSeq"/>
        </authorList>
    </citation>
    <scope>IDENTIFICATION</scope>
    <source>
        <tissue evidence="11">Whole body</tissue>
    </source>
</reference>
<evidence type="ECO:0000256" key="4">
    <source>
        <dbReference type="ARBA" id="ARBA00022695"/>
    </source>
</evidence>
<proteinExistence type="inferred from homology"/>
<dbReference type="InterPro" id="IPR038563">
    <property type="entry name" value="Endonuclease_7_sf"/>
</dbReference>
<keyword evidence="4" id="KW-0548">Nucleotidyltransferase</keyword>
<dbReference type="GO" id="GO:0003677">
    <property type="term" value="F:DNA binding"/>
    <property type="evidence" value="ECO:0007669"/>
    <property type="project" value="UniProtKB-KW"/>
</dbReference>
<dbReference type="SUPFAM" id="SSF54060">
    <property type="entry name" value="His-Me finger endonucleases"/>
    <property type="match status" value="1"/>
</dbReference>
<keyword evidence="7" id="KW-0238">DNA-binding</keyword>
<keyword evidence="3" id="KW-0808">Transferase</keyword>
<dbReference type="GO" id="GO:0000166">
    <property type="term" value="F:nucleotide binding"/>
    <property type="evidence" value="ECO:0007669"/>
    <property type="project" value="InterPro"/>
</dbReference>
<organism evidence="10 11">
    <name type="scientific">Sipha flava</name>
    <name type="common">yellow sugarcane aphid</name>
    <dbReference type="NCBI Taxonomy" id="143950"/>
    <lineage>
        <taxon>Eukaryota</taxon>
        <taxon>Metazoa</taxon>
        <taxon>Ecdysozoa</taxon>
        <taxon>Arthropoda</taxon>
        <taxon>Hexapoda</taxon>
        <taxon>Insecta</taxon>
        <taxon>Pterygota</taxon>
        <taxon>Neoptera</taxon>
        <taxon>Paraneoptera</taxon>
        <taxon>Hemiptera</taxon>
        <taxon>Sternorrhyncha</taxon>
        <taxon>Aphidomorpha</taxon>
        <taxon>Aphidoidea</taxon>
        <taxon>Aphididae</taxon>
        <taxon>Sipha</taxon>
    </lineage>
</organism>
<feature type="domain" description="DNA-directed DNA polymerase family B mitochondria/virus" evidence="9">
    <location>
        <begin position="125"/>
        <end position="321"/>
    </location>
</feature>
<dbReference type="AlphaFoldDB" id="A0A8B8GBR5"/>
<dbReference type="PANTHER" id="PTHR31511">
    <property type="entry name" value="PROTEIN CBG23764"/>
    <property type="match status" value="1"/>
</dbReference>
<keyword evidence="6" id="KW-0239">DNA-directed DNA polymerase</keyword>
<keyword evidence="5" id="KW-0235">DNA replication</keyword>
<gene>
    <name evidence="11" type="primary">LOC112690378</name>
</gene>
<comment type="similarity">
    <text evidence="1">Belongs to the DNA polymerase type-B family.</text>
</comment>
<evidence type="ECO:0000256" key="5">
    <source>
        <dbReference type="ARBA" id="ARBA00022705"/>
    </source>
</evidence>
<protein>
    <recommendedName>
        <fullName evidence="2">DNA-directed DNA polymerase</fullName>
        <ecNumber evidence="2">2.7.7.7</ecNumber>
    </recommendedName>
</protein>
<dbReference type="RefSeq" id="XP_025420172.1">
    <property type="nucleotide sequence ID" value="XM_025564387.1"/>
</dbReference>
<evidence type="ECO:0000256" key="2">
    <source>
        <dbReference type="ARBA" id="ARBA00012417"/>
    </source>
</evidence>
<evidence type="ECO:0000256" key="1">
    <source>
        <dbReference type="ARBA" id="ARBA00005755"/>
    </source>
</evidence>
<evidence type="ECO:0000256" key="3">
    <source>
        <dbReference type="ARBA" id="ARBA00022679"/>
    </source>
</evidence>
<dbReference type="InterPro" id="IPR044925">
    <property type="entry name" value="His-Me_finger_sf"/>
</dbReference>
<dbReference type="OrthoDB" id="414982at2759"/>
<evidence type="ECO:0000256" key="7">
    <source>
        <dbReference type="ARBA" id="ARBA00023125"/>
    </source>
</evidence>
<keyword evidence="10" id="KW-1185">Reference proteome</keyword>
<dbReference type="InterPro" id="IPR012337">
    <property type="entry name" value="RNaseH-like_sf"/>
</dbReference>
<sequence length="359" mass="42119">MSYGFIVKVSENVLPELLEQYNIPTAPVIFRGNQNYQSVSKHFIENIVKVAEKIEKLLKLNMPIIMTEEQHQSHNISTSCNLCKNKFSNMNHKVADHCHLSSEFRQTLCNTCNLKLQVPNFIPCFLHNLSNYDAHFIVIELGYDANKITVIPNSEEKFISFSKYISNKFSIRFIDTFRFMATSLSKLATNLLTPRLEKFRETAKHFTNEDMPLVTRKGVYPYEYTYNWQKLEDITLPSEAHFYSTLKEKHIVDEEYKHALTVWDHFDCKTLGEYNDLYLKIDILLLADVFQNFRDICNSTYGLDPAFYFTAPGFSFDCMLKHTGVKLKLLYIDIIFPFRIIKLIKFFSFTCSKFKNFVF</sequence>
<dbReference type="EC" id="2.7.7.7" evidence="2"/>
<dbReference type="InterPro" id="IPR004868">
    <property type="entry name" value="DNA-dir_DNA_pol_B_mt/vir"/>
</dbReference>
<dbReference type="Pfam" id="PF02945">
    <property type="entry name" value="Endonuclease_7"/>
    <property type="match status" value="1"/>
</dbReference>
<comment type="catalytic activity">
    <reaction evidence="8">
        <text>DNA(n) + a 2'-deoxyribonucleoside 5'-triphosphate = DNA(n+1) + diphosphate</text>
        <dbReference type="Rhea" id="RHEA:22508"/>
        <dbReference type="Rhea" id="RHEA-COMP:17339"/>
        <dbReference type="Rhea" id="RHEA-COMP:17340"/>
        <dbReference type="ChEBI" id="CHEBI:33019"/>
        <dbReference type="ChEBI" id="CHEBI:61560"/>
        <dbReference type="ChEBI" id="CHEBI:173112"/>
        <dbReference type="EC" id="2.7.7.7"/>
    </reaction>
</comment>
<dbReference type="Gene3D" id="3.40.1800.10">
    <property type="entry name" value="His-Me finger endonucleases"/>
    <property type="match status" value="1"/>
</dbReference>
<evidence type="ECO:0000313" key="11">
    <source>
        <dbReference type="RefSeq" id="XP_025420172.1"/>
    </source>
</evidence>
<dbReference type="PANTHER" id="PTHR31511:SF12">
    <property type="entry name" value="RHO TERMINATION FACTOR N-TERMINAL DOMAIN-CONTAINING PROTEIN"/>
    <property type="match status" value="1"/>
</dbReference>
<evidence type="ECO:0000313" key="10">
    <source>
        <dbReference type="Proteomes" id="UP000694846"/>
    </source>
</evidence>
<dbReference type="GO" id="GO:0003887">
    <property type="term" value="F:DNA-directed DNA polymerase activity"/>
    <property type="evidence" value="ECO:0007669"/>
    <property type="project" value="UniProtKB-KW"/>
</dbReference>
<dbReference type="GO" id="GO:0006260">
    <property type="term" value="P:DNA replication"/>
    <property type="evidence" value="ECO:0007669"/>
    <property type="project" value="UniProtKB-KW"/>
</dbReference>
<evidence type="ECO:0000256" key="6">
    <source>
        <dbReference type="ARBA" id="ARBA00022932"/>
    </source>
</evidence>
<name>A0A8B8GBR5_9HEMI</name>
<dbReference type="Proteomes" id="UP000694846">
    <property type="component" value="Unplaced"/>
</dbReference>
<dbReference type="InterPro" id="IPR004211">
    <property type="entry name" value="Endonuclease_7"/>
</dbReference>
<evidence type="ECO:0000259" key="9">
    <source>
        <dbReference type="Pfam" id="PF03175"/>
    </source>
</evidence>
<accession>A0A8B8GBR5</accession>
<dbReference type="Pfam" id="PF03175">
    <property type="entry name" value="DNA_pol_B_2"/>
    <property type="match status" value="1"/>
</dbReference>
<evidence type="ECO:0000256" key="8">
    <source>
        <dbReference type="ARBA" id="ARBA00049244"/>
    </source>
</evidence>